<sequence length="53" mass="6581">MQHPENNDDYLLQQFEKEIENKEERKVNLLRNHSHLFLFNGESFRYKESFIQP</sequence>
<dbReference type="Proteomes" id="UP000641206">
    <property type="component" value="Unassembled WGS sequence"/>
</dbReference>
<comment type="caution">
    <text evidence="1">The sequence shown here is derived from an EMBL/GenBank/DDBJ whole genome shotgun (WGS) entry which is preliminary data.</text>
</comment>
<accession>A0ABQ2NSI4</accession>
<keyword evidence="2" id="KW-1185">Reference proteome</keyword>
<protein>
    <submittedName>
        <fullName evidence="1">Uncharacterized protein</fullName>
    </submittedName>
</protein>
<gene>
    <name evidence="1" type="ORF">GCM10011346_09590</name>
</gene>
<evidence type="ECO:0000313" key="1">
    <source>
        <dbReference type="EMBL" id="GGP08661.1"/>
    </source>
</evidence>
<reference evidence="2" key="1">
    <citation type="journal article" date="2019" name="Int. J. Syst. Evol. Microbiol.">
        <title>The Global Catalogue of Microorganisms (GCM) 10K type strain sequencing project: providing services to taxonomists for standard genome sequencing and annotation.</title>
        <authorList>
            <consortium name="The Broad Institute Genomics Platform"/>
            <consortium name="The Broad Institute Genome Sequencing Center for Infectious Disease"/>
            <person name="Wu L."/>
            <person name="Ma J."/>
        </authorList>
    </citation>
    <scope>NUCLEOTIDE SEQUENCE [LARGE SCALE GENOMIC DNA]</scope>
    <source>
        <strain evidence="2">CGMCC 1.7693</strain>
    </source>
</reference>
<evidence type="ECO:0000313" key="2">
    <source>
        <dbReference type="Proteomes" id="UP000641206"/>
    </source>
</evidence>
<dbReference type="EMBL" id="BMLW01000002">
    <property type="protein sequence ID" value="GGP08661.1"/>
    <property type="molecule type" value="Genomic_DNA"/>
</dbReference>
<name>A0ABQ2NSI4_9BACI</name>
<proteinExistence type="predicted"/>
<organism evidence="1 2">
    <name type="scientific">Oceanobacillus neutriphilus</name>
    <dbReference type="NCBI Taxonomy" id="531815"/>
    <lineage>
        <taxon>Bacteria</taxon>
        <taxon>Bacillati</taxon>
        <taxon>Bacillota</taxon>
        <taxon>Bacilli</taxon>
        <taxon>Bacillales</taxon>
        <taxon>Bacillaceae</taxon>
        <taxon>Oceanobacillus</taxon>
    </lineage>
</organism>